<dbReference type="InterPro" id="IPR021866">
    <property type="entry name" value="SpoIIAA-like"/>
</dbReference>
<organism evidence="1 2">
    <name type="scientific">Hymenobacter koreensis</name>
    <dbReference type="NCBI Taxonomy" id="1084523"/>
    <lineage>
        <taxon>Bacteria</taxon>
        <taxon>Pseudomonadati</taxon>
        <taxon>Bacteroidota</taxon>
        <taxon>Cytophagia</taxon>
        <taxon>Cytophagales</taxon>
        <taxon>Hymenobacteraceae</taxon>
        <taxon>Hymenobacter</taxon>
    </lineage>
</organism>
<protein>
    <recommendedName>
        <fullName evidence="3">STAS/SEC14 domain-containing protein</fullName>
    </recommendedName>
</protein>
<proteinExistence type="predicted"/>
<dbReference type="Proteomes" id="UP001500454">
    <property type="component" value="Unassembled WGS sequence"/>
</dbReference>
<dbReference type="EMBL" id="BAABHA010000015">
    <property type="protein sequence ID" value="GAA4392311.1"/>
    <property type="molecule type" value="Genomic_DNA"/>
</dbReference>
<dbReference type="Pfam" id="PF11964">
    <property type="entry name" value="SpoIIAA-like"/>
    <property type="match status" value="1"/>
</dbReference>
<evidence type="ECO:0008006" key="3">
    <source>
        <dbReference type="Google" id="ProtNLM"/>
    </source>
</evidence>
<reference evidence="2" key="1">
    <citation type="journal article" date="2019" name="Int. J. Syst. Evol. Microbiol.">
        <title>The Global Catalogue of Microorganisms (GCM) 10K type strain sequencing project: providing services to taxonomists for standard genome sequencing and annotation.</title>
        <authorList>
            <consortium name="The Broad Institute Genomics Platform"/>
            <consortium name="The Broad Institute Genome Sequencing Center for Infectious Disease"/>
            <person name="Wu L."/>
            <person name="Ma J."/>
        </authorList>
    </citation>
    <scope>NUCLEOTIDE SEQUENCE [LARGE SCALE GENOMIC DNA]</scope>
    <source>
        <strain evidence="2">JCM 17924</strain>
    </source>
</reference>
<gene>
    <name evidence="1" type="ORF">GCM10023186_42660</name>
</gene>
<accession>A0ABP8JKP6</accession>
<evidence type="ECO:0000313" key="2">
    <source>
        <dbReference type="Proteomes" id="UP001500454"/>
    </source>
</evidence>
<sequence length="140" mass="15495">MPIQSAPSTTSVHFRNAAGFVGAEPGAYVYLAWTGEAMSSADMRALYNEALQALKQLRLTKILSDHRQMPPILPIDQQWLAQDWVPRAIGEASYECCAVVQSQNVFNRLGTAQVIMQLTAPLVIKYFDDLAAAAAWLQRQ</sequence>
<keyword evidence="2" id="KW-1185">Reference proteome</keyword>
<name>A0ABP8JKP6_9BACT</name>
<comment type="caution">
    <text evidence="1">The sequence shown here is derived from an EMBL/GenBank/DDBJ whole genome shotgun (WGS) entry which is preliminary data.</text>
</comment>
<evidence type="ECO:0000313" key="1">
    <source>
        <dbReference type="EMBL" id="GAA4392311.1"/>
    </source>
</evidence>
<dbReference type="RefSeq" id="WP_345227565.1">
    <property type="nucleotide sequence ID" value="NZ_BAABHA010000015.1"/>
</dbReference>